<dbReference type="Gene3D" id="3.30.390.10">
    <property type="entry name" value="Enolase-like, N-terminal domain"/>
    <property type="match status" value="1"/>
</dbReference>
<dbReference type="EC" id="5.1.1.-" evidence="7"/>
<accession>A0A5C1QRH6</accession>
<dbReference type="InterPro" id="IPR013342">
    <property type="entry name" value="Mandelate_racemase_C"/>
</dbReference>
<dbReference type="AlphaFoldDB" id="A0A5C1QRH6"/>
<dbReference type="RefSeq" id="WP_149486763.1">
    <property type="nucleotide sequence ID" value="NZ_CP036150.1"/>
</dbReference>
<feature type="active site" description="Proton acceptor; specific for (R)-substrate epimerization" evidence="5">
    <location>
        <position position="160"/>
    </location>
</feature>
<sequence length="352" mass="39187">MKIDSVEVYKLDMDLVEPYEVAYSRFEKAENILIRVSSGILDGWGCAAPDPHVTGEYADVIFKKAQEEIPFLMNKDPFRRAVLVNDLKKRTPGLFSLWAALDMALWDLIGKKADLPVWKILGGYRKRIKTSITVGICGIEETMEKAQEFIDSGFSILKIKGGQDVQLDIERISFIRRKFDSRIQIRFDANQGYSIEETKEFMEKSAPLDIELLEQPTNKARPEDLGVVSKNSSMPIMADESLVSLLDAFHLVKRGLIDLMNIKIMKVGGLSEAIQIDAVARAAGVEVMVGCMDESAIGIAAGLHFALSRKNIRYADLDGHIGLISDPAKDCVILDKGWLYPSSLPGFGWKGL</sequence>
<dbReference type="GO" id="GO:0046872">
    <property type="term" value="F:metal ion binding"/>
    <property type="evidence" value="ECO:0007669"/>
    <property type="project" value="UniProtKB-KW"/>
</dbReference>
<dbReference type="SMART" id="SM00922">
    <property type="entry name" value="MR_MLE"/>
    <property type="match status" value="1"/>
</dbReference>
<dbReference type="KEGG" id="ock:EXM22_12040"/>
<dbReference type="EMBL" id="CP036150">
    <property type="protein sequence ID" value="QEN08682.1"/>
    <property type="molecule type" value="Genomic_DNA"/>
</dbReference>
<evidence type="ECO:0000256" key="7">
    <source>
        <dbReference type="RuleBase" id="RU366006"/>
    </source>
</evidence>
<dbReference type="Pfam" id="PF02746">
    <property type="entry name" value="MR_MLE_N"/>
    <property type="match status" value="1"/>
</dbReference>
<dbReference type="SFLD" id="SFLDG00180">
    <property type="entry name" value="muconate_cycloisomerase"/>
    <property type="match status" value="1"/>
</dbReference>
<proteinExistence type="inferred from homology"/>
<reference evidence="9 10" key="1">
    <citation type="submission" date="2019-02" db="EMBL/GenBank/DDBJ databases">
        <title>Complete Genome Sequence and Methylome Analysis of free living Spirochaetas.</title>
        <authorList>
            <person name="Fomenkov A."/>
            <person name="Dubinina G."/>
            <person name="Leshcheva N."/>
            <person name="Mikheeva N."/>
            <person name="Grabovich M."/>
            <person name="Vincze T."/>
            <person name="Roberts R.J."/>
        </authorList>
    </citation>
    <scope>NUCLEOTIDE SEQUENCE [LARGE SCALE GENOMIC DNA]</scope>
    <source>
        <strain evidence="9 10">K2</strain>
    </source>
</reference>
<dbReference type="InterPro" id="IPR029017">
    <property type="entry name" value="Enolase-like_N"/>
</dbReference>
<gene>
    <name evidence="9" type="ORF">EXM22_12040</name>
</gene>
<keyword evidence="2 6" id="KW-0479">Metal-binding</keyword>
<keyword evidence="3 6" id="KW-0460">Magnesium</keyword>
<dbReference type="OrthoDB" id="9775391at2"/>
<dbReference type="PANTHER" id="PTHR48073">
    <property type="entry name" value="O-SUCCINYLBENZOATE SYNTHASE-RELATED"/>
    <property type="match status" value="1"/>
</dbReference>
<evidence type="ECO:0000313" key="10">
    <source>
        <dbReference type="Proteomes" id="UP000324209"/>
    </source>
</evidence>
<feature type="domain" description="Mandelate racemase/muconate lactonizing enzyme C-terminal" evidence="8">
    <location>
        <begin position="139"/>
        <end position="235"/>
    </location>
</feature>
<evidence type="ECO:0000256" key="4">
    <source>
        <dbReference type="ARBA" id="ARBA00023235"/>
    </source>
</evidence>
<evidence type="ECO:0000313" key="9">
    <source>
        <dbReference type="EMBL" id="QEN08682.1"/>
    </source>
</evidence>
<dbReference type="SUPFAM" id="SSF51604">
    <property type="entry name" value="Enolase C-terminal domain-like"/>
    <property type="match status" value="1"/>
</dbReference>
<dbReference type="Gene3D" id="3.20.20.120">
    <property type="entry name" value="Enolase-like C-terminal domain"/>
    <property type="match status" value="1"/>
</dbReference>
<evidence type="ECO:0000256" key="1">
    <source>
        <dbReference type="ARBA" id="ARBA00008031"/>
    </source>
</evidence>
<comment type="similarity">
    <text evidence="1 7">Belongs to the mandelate racemase/muconate lactonizing enzyme family.</text>
</comment>
<comment type="cofactor">
    <cofactor evidence="6 7">
        <name>Mg(2+)</name>
        <dbReference type="ChEBI" id="CHEBI:18420"/>
    </cofactor>
    <text evidence="6 7">Binds 1 Mg(2+) ion per subunit.</text>
</comment>
<feature type="binding site" evidence="6">
    <location>
        <position position="239"/>
    </location>
    <ligand>
        <name>Mg(2+)</name>
        <dbReference type="ChEBI" id="CHEBI:18420"/>
    </ligand>
</feature>
<evidence type="ECO:0000256" key="5">
    <source>
        <dbReference type="PIRSR" id="PIRSR634603-1"/>
    </source>
</evidence>
<dbReference type="PANTHER" id="PTHR48073:SF2">
    <property type="entry name" value="O-SUCCINYLBENZOATE SYNTHASE"/>
    <property type="match status" value="1"/>
</dbReference>
<dbReference type="SFLD" id="SFLDF00009">
    <property type="entry name" value="o-succinylbenzoate_synthase"/>
    <property type="match status" value="1"/>
</dbReference>
<organism evidence="9 10">
    <name type="scientific">Oceanispirochaeta crateris</name>
    <dbReference type="NCBI Taxonomy" id="2518645"/>
    <lineage>
        <taxon>Bacteria</taxon>
        <taxon>Pseudomonadati</taxon>
        <taxon>Spirochaetota</taxon>
        <taxon>Spirochaetia</taxon>
        <taxon>Spirochaetales</taxon>
        <taxon>Spirochaetaceae</taxon>
        <taxon>Oceanispirochaeta</taxon>
    </lineage>
</organism>
<keyword evidence="4 7" id="KW-0413">Isomerase</keyword>
<dbReference type="InterPro" id="IPR034603">
    <property type="entry name" value="Dipeptide_epimerase"/>
</dbReference>
<dbReference type="GO" id="GO:0016855">
    <property type="term" value="F:racemase and epimerase activity, acting on amino acids and derivatives"/>
    <property type="evidence" value="ECO:0007669"/>
    <property type="project" value="UniProtKB-UniRule"/>
</dbReference>
<dbReference type="Pfam" id="PF13378">
    <property type="entry name" value="MR_MLE_C"/>
    <property type="match status" value="1"/>
</dbReference>
<evidence type="ECO:0000256" key="3">
    <source>
        <dbReference type="ARBA" id="ARBA00022842"/>
    </source>
</evidence>
<keyword evidence="10" id="KW-1185">Reference proteome</keyword>
<dbReference type="InterPro" id="IPR036849">
    <property type="entry name" value="Enolase-like_C_sf"/>
</dbReference>
<feature type="active site" description="Proton acceptor; specific for (S)-substrate epimerization" evidence="5">
    <location>
        <position position="263"/>
    </location>
</feature>
<feature type="binding site" evidence="6">
    <location>
        <position position="188"/>
    </location>
    <ligand>
        <name>Mg(2+)</name>
        <dbReference type="ChEBI" id="CHEBI:18420"/>
    </ligand>
</feature>
<dbReference type="GO" id="GO:0006518">
    <property type="term" value="P:peptide metabolic process"/>
    <property type="evidence" value="ECO:0007669"/>
    <property type="project" value="UniProtKB-ARBA"/>
</dbReference>
<dbReference type="Proteomes" id="UP000324209">
    <property type="component" value="Chromosome"/>
</dbReference>
<name>A0A5C1QRH6_9SPIO</name>
<dbReference type="CDD" id="cd03319">
    <property type="entry name" value="L-Ala-DL-Glu_epimerase"/>
    <property type="match status" value="1"/>
</dbReference>
<feature type="binding site" evidence="6">
    <location>
        <position position="214"/>
    </location>
    <ligand>
        <name>Mg(2+)</name>
        <dbReference type="ChEBI" id="CHEBI:18420"/>
    </ligand>
</feature>
<dbReference type="SFLD" id="SFLDS00001">
    <property type="entry name" value="Enolase"/>
    <property type="match status" value="1"/>
</dbReference>
<dbReference type="InterPro" id="IPR013341">
    <property type="entry name" value="Mandelate_racemase_N_dom"/>
</dbReference>
<evidence type="ECO:0000256" key="2">
    <source>
        <dbReference type="ARBA" id="ARBA00022723"/>
    </source>
</evidence>
<dbReference type="SUPFAM" id="SSF54826">
    <property type="entry name" value="Enolase N-terminal domain-like"/>
    <property type="match status" value="1"/>
</dbReference>
<dbReference type="InterPro" id="IPR029065">
    <property type="entry name" value="Enolase_C-like"/>
</dbReference>
<evidence type="ECO:0000256" key="6">
    <source>
        <dbReference type="PIRSR" id="PIRSR634603-3"/>
    </source>
</evidence>
<evidence type="ECO:0000259" key="8">
    <source>
        <dbReference type="SMART" id="SM00922"/>
    </source>
</evidence>
<protein>
    <recommendedName>
        <fullName evidence="7">Dipeptide epimerase</fullName>
        <ecNumber evidence="7">5.1.1.-</ecNumber>
    </recommendedName>
</protein>